<reference evidence="3" key="1">
    <citation type="submission" date="2011-03" db="EMBL/GenBank/DDBJ databases">
        <title>Draft genome sequence of Brevundimonas diminuta.</title>
        <authorList>
            <person name="Brown P.J.B."/>
            <person name="Buechlein A."/>
            <person name="Hemmerich C."/>
            <person name="Brun Y.V."/>
        </authorList>
    </citation>
    <scope>NUCLEOTIDE SEQUENCE [LARGE SCALE GENOMIC DNA]</scope>
    <source>
        <strain evidence="3">C19</strain>
    </source>
</reference>
<dbReference type="AlphaFoldDB" id="F4QRU6"/>
<gene>
    <name evidence="2" type="ORF">ABI_38800</name>
</gene>
<accession>F4QRU6</accession>
<organism evidence="2 3">
    <name type="scientific">Asticcacaulis biprosthecium C19</name>
    <dbReference type="NCBI Taxonomy" id="715226"/>
    <lineage>
        <taxon>Bacteria</taxon>
        <taxon>Pseudomonadati</taxon>
        <taxon>Pseudomonadota</taxon>
        <taxon>Alphaproteobacteria</taxon>
        <taxon>Caulobacterales</taxon>
        <taxon>Caulobacteraceae</taxon>
        <taxon>Asticcacaulis</taxon>
    </lineage>
</organism>
<dbReference type="PANTHER" id="PTHR31157">
    <property type="entry name" value="SCP DOMAIN-CONTAINING PROTEIN"/>
    <property type="match status" value="1"/>
</dbReference>
<dbReference type="InterPro" id="IPR014044">
    <property type="entry name" value="CAP_dom"/>
</dbReference>
<dbReference type="HOGENOM" id="CLU_048111_3_4_5"/>
<dbReference type="SUPFAM" id="SSF55797">
    <property type="entry name" value="PR-1-like"/>
    <property type="match status" value="1"/>
</dbReference>
<dbReference type="RefSeq" id="WP_006274661.1">
    <property type="nucleotide sequence ID" value="NZ_GL883080.1"/>
</dbReference>
<name>F4QRU6_9CAUL</name>
<evidence type="ECO:0000313" key="2">
    <source>
        <dbReference type="EMBL" id="EGF89466.1"/>
    </source>
</evidence>
<evidence type="ECO:0000313" key="3">
    <source>
        <dbReference type="Proteomes" id="UP000006512"/>
    </source>
</evidence>
<dbReference type="Pfam" id="PF00188">
    <property type="entry name" value="CAP"/>
    <property type="match status" value="1"/>
</dbReference>
<dbReference type="PANTHER" id="PTHR31157:SF1">
    <property type="entry name" value="SCP DOMAIN-CONTAINING PROTEIN"/>
    <property type="match status" value="1"/>
</dbReference>
<dbReference type="EMBL" id="GL883080">
    <property type="protein sequence ID" value="EGF89466.1"/>
    <property type="molecule type" value="Genomic_DNA"/>
</dbReference>
<dbReference type="OrthoDB" id="419320at2"/>
<dbReference type="CDD" id="cd05379">
    <property type="entry name" value="CAP_bacterial"/>
    <property type="match status" value="1"/>
</dbReference>
<dbReference type="Gene3D" id="3.40.33.10">
    <property type="entry name" value="CAP"/>
    <property type="match status" value="1"/>
</dbReference>
<keyword evidence="3" id="KW-1185">Reference proteome</keyword>
<feature type="domain" description="SCP" evidence="1">
    <location>
        <begin position="25"/>
        <end position="146"/>
    </location>
</feature>
<sequence length="154" mass="17173">MKRFLFLMVITAGPVAADPRDDVLTFINIEREIAGCPALTVNRTLEAVALAHSEAMAEEDFFSHVDRDRRRPADRVTAAGYTWLMAGENISAGYVDPEATVIGWMNSPRHRANILTCAYTETGIGHAYNPDDGGEVKYGHYWTQVFGRPMPKDR</sequence>
<dbReference type="Proteomes" id="UP000006512">
    <property type="component" value="Unassembled WGS sequence"/>
</dbReference>
<proteinExistence type="predicted"/>
<dbReference type="InterPro" id="IPR035940">
    <property type="entry name" value="CAP_sf"/>
</dbReference>
<dbReference type="STRING" id="715226.ABI_38800"/>
<dbReference type="eggNOG" id="COG2340">
    <property type="taxonomic scope" value="Bacteria"/>
</dbReference>
<evidence type="ECO:0000259" key="1">
    <source>
        <dbReference type="Pfam" id="PF00188"/>
    </source>
</evidence>
<protein>
    <submittedName>
        <fullName evidence="2">SCP-like extracellular family protein</fullName>
    </submittedName>
</protein>